<accession>A0A3M7T404</accession>
<sequence>MFVQVKSTLRKNHALRILWNYLLKQQKSLKGLAFKTLKMLGRKAVTSLLLIKIYKNSKKIKSLVQDKK</sequence>
<dbReference type="AlphaFoldDB" id="A0A3M7T404"/>
<name>A0A3M7T404_BRAPC</name>
<evidence type="ECO:0000313" key="1">
    <source>
        <dbReference type="EMBL" id="RNA42731.1"/>
    </source>
</evidence>
<dbReference type="EMBL" id="REGN01000323">
    <property type="protein sequence ID" value="RNA42731.1"/>
    <property type="molecule type" value="Genomic_DNA"/>
</dbReference>
<gene>
    <name evidence="1" type="ORF">BpHYR1_021830</name>
</gene>
<organism evidence="1 2">
    <name type="scientific">Brachionus plicatilis</name>
    <name type="common">Marine rotifer</name>
    <name type="synonym">Brachionus muelleri</name>
    <dbReference type="NCBI Taxonomy" id="10195"/>
    <lineage>
        <taxon>Eukaryota</taxon>
        <taxon>Metazoa</taxon>
        <taxon>Spiralia</taxon>
        <taxon>Gnathifera</taxon>
        <taxon>Rotifera</taxon>
        <taxon>Eurotatoria</taxon>
        <taxon>Monogononta</taxon>
        <taxon>Pseudotrocha</taxon>
        <taxon>Ploima</taxon>
        <taxon>Brachionidae</taxon>
        <taxon>Brachionus</taxon>
    </lineage>
</organism>
<protein>
    <submittedName>
        <fullName evidence="1">Uncharacterized protein</fullName>
    </submittedName>
</protein>
<dbReference type="Proteomes" id="UP000276133">
    <property type="component" value="Unassembled WGS sequence"/>
</dbReference>
<evidence type="ECO:0000313" key="2">
    <source>
        <dbReference type="Proteomes" id="UP000276133"/>
    </source>
</evidence>
<comment type="caution">
    <text evidence="1">The sequence shown here is derived from an EMBL/GenBank/DDBJ whole genome shotgun (WGS) entry which is preliminary data.</text>
</comment>
<reference evidence="1 2" key="1">
    <citation type="journal article" date="2018" name="Sci. Rep.">
        <title>Genomic signatures of local adaptation to the degree of environmental predictability in rotifers.</title>
        <authorList>
            <person name="Franch-Gras L."/>
            <person name="Hahn C."/>
            <person name="Garcia-Roger E.M."/>
            <person name="Carmona M.J."/>
            <person name="Serra M."/>
            <person name="Gomez A."/>
        </authorList>
    </citation>
    <scope>NUCLEOTIDE SEQUENCE [LARGE SCALE GENOMIC DNA]</scope>
    <source>
        <strain evidence="1">HYR1</strain>
    </source>
</reference>
<proteinExistence type="predicted"/>
<keyword evidence="2" id="KW-1185">Reference proteome</keyword>